<gene>
    <name evidence="2" type="ORF">A6J80_17360</name>
</gene>
<evidence type="ECO:0000313" key="3">
    <source>
        <dbReference type="Proteomes" id="UP000191257"/>
    </source>
</evidence>
<accession>A0A1V0GVH6</accession>
<organism evidence="2 3">
    <name type="scientific">Paracoccus yeei</name>
    <dbReference type="NCBI Taxonomy" id="147645"/>
    <lineage>
        <taxon>Bacteria</taxon>
        <taxon>Pseudomonadati</taxon>
        <taxon>Pseudomonadota</taxon>
        <taxon>Alphaproteobacteria</taxon>
        <taxon>Rhodobacterales</taxon>
        <taxon>Paracoccaceae</taxon>
        <taxon>Paracoccus</taxon>
    </lineage>
</organism>
<dbReference type="KEGG" id="pye:A6J80_17360"/>
<dbReference type="EMBL" id="CP020442">
    <property type="protein sequence ID" value="ARC37883.1"/>
    <property type="molecule type" value="Genomic_DNA"/>
</dbReference>
<reference evidence="2" key="1">
    <citation type="submission" date="2017-12" db="EMBL/GenBank/DDBJ databases">
        <title>FDA dAtabase for Regulatory Grade micrObial Sequences (FDA-ARGOS): Supporting development and validation of Infectious Disease Dx tests.</title>
        <authorList>
            <person name="Campos J."/>
            <person name="Goldberg B."/>
            <person name="Tallon L."/>
            <person name="Sadzewicz L."/>
            <person name="Sengamalay N."/>
            <person name="Ott S."/>
            <person name="Godinez A."/>
            <person name="Nagaraj S."/>
            <person name="Vyas G."/>
            <person name="Aluvathingal J."/>
            <person name="Nadendla S."/>
            <person name="Geyer C."/>
            <person name="Nandy P."/>
            <person name="Hobson J."/>
            <person name="Sichtig H."/>
        </authorList>
    </citation>
    <scope>NUCLEOTIDE SEQUENCE</scope>
    <source>
        <strain evidence="2">FDAARGOS_252</strain>
    </source>
</reference>
<protein>
    <recommendedName>
        <fullName evidence="4">Twin-arginine translocation pathway signal</fullName>
    </recommendedName>
</protein>
<dbReference type="STRING" id="147645.A6J80_17360"/>
<keyword evidence="1" id="KW-0732">Signal</keyword>
<keyword evidence="3" id="KW-1185">Reference proteome</keyword>
<dbReference type="AlphaFoldDB" id="A0A1V0GVH6"/>
<feature type="chain" id="PRO_5013387412" description="Twin-arginine translocation pathway signal" evidence="1">
    <location>
        <begin position="26"/>
        <end position="123"/>
    </location>
</feature>
<feature type="signal peptide" evidence="1">
    <location>
        <begin position="1"/>
        <end position="25"/>
    </location>
</feature>
<sequence length="123" mass="13281">MKRRDILKMAPAVLAASAVPTTALAAADPVDTPVMRLYREWLVVSKACDTAGREQPETPEGNAIYEALVAKQGNIETALMKAPCQSPQDFVAKIIAWTGCGVHMLPDEDDNARFWAEAKALVA</sequence>
<dbReference type="Proteomes" id="UP000191257">
    <property type="component" value="Chromosome"/>
</dbReference>
<name>A0A1V0GVH6_9RHOB</name>
<evidence type="ECO:0000256" key="1">
    <source>
        <dbReference type="SAM" id="SignalP"/>
    </source>
</evidence>
<dbReference type="RefSeq" id="WP_080622344.1">
    <property type="nucleotide sequence ID" value="NZ_CAWMZI010000001.1"/>
</dbReference>
<evidence type="ECO:0000313" key="2">
    <source>
        <dbReference type="EMBL" id="ARC37883.1"/>
    </source>
</evidence>
<evidence type="ECO:0008006" key="4">
    <source>
        <dbReference type="Google" id="ProtNLM"/>
    </source>
</evidence>
<proteinExistence type="predicted"/>